<organism evidence="2 3">
    <name type="scientific">Pseudaquabacterium rugosum</name>
    <dbReference type="NCBI Taxonomy" id="2984194"/>
    <lineage>
        <taxon>Bacteria</taxon>
        <taxon>Pseudomonadati</taxon>
        <taxon>Pseudomonadota</taxon>
        <taxon>Betaproteobacteria</taxon>
        <taxon>Burkholderiales</taxon>
        <taxon>Sphaerotilaceae</taxon>
        <taxon>Pseudaquabacterium</taxon>
    </lineage>
</organism>
<evidence type="ECO:0000313" key="2">
    <source>
        <dbReference type="EMBL" id="MEK8024394.1"/>
    </source>
</evidence>
<keyword evidence="2" id="KW-0808">Transferase</keyword>
<sequence>MHETAPSFQYEQAFARNLGWLTASEQQRLREARVAIAGLGGVGGVHLLTLARLGIGRFQLSDFDHFSLANFNRQAGAAVSTLDRSKLAVMQAQALDINPGLDIATFPEGVGPDNLDRFLDGVDVYVDGLDFFAFQARRAVFAACRARGIPAVTVAPLGMGAALLTFLPQGCSFDAYFDWHDGLDEQELALRFALGLAPAGLHRAYLVDPSRVSFAERRGPSTAMACQLCAGLAGTEVLKLVLGRGKVRAAPHGWHIDAYSLRARHTWLPGGNRNPLQRIKLALGRRFLARHAGAETPQETRR</sequence>
<dbReference type="SUPFAM" id="SSF69572">
    <property type="entry name" value="Activating enzymes of the ubiquitin-like proteins"/>
    <property type="match status" value="1"/>
</dbReference>
<keyword evidence="2" id="KW-0548">Nucleotidyltransferase</keyword>
<dbReference type="Gene3D" id="3.40.50.720">
    <property type="entry name" value="NAD(P)-binding Rossmann-like Domain"/>
    <property type="match status" value="1"/>
</dbReference>
<dbReference type="InterPro" id="IPR000594">
    <property type="entry name" value="ThiF_NAD_FAD-bd"/>
</dbReference>
<dbReference type="PANTHER" id="PTHR43267:SF1">
    <property type="entry name" value="TRNA THREONYLCARBAMOYLADENOSINE DEHYDRATASE"/>
    <property type="match status" value="1"/>
</dbReference>
<accession>A0ABU9B3Q4</accession>
<dbReference type="NCBIfam" id="NF006077">
    <property type="entry name" value="PRK08223.1"/>
    <property type="match status" value="1"/>
</dbReference>
<dbReference type="InterPro" id="IPR045886">
    <property type="entry name" value="ThiF/MoeB/HesA"/>
</dbReference>
<keyword evidence="3" id="KW-1185">Reference proteome</keyword>
<dbReference type="InterPro" id="IPR035985">
    <property type="entry name" value="Ubiquitin-activating_enz"/>
</dbReference>
<dbReference type="PANTHER" id="PTHR43267">
    <property type="entry name" value="TRNA THREONYLCARBAMOYLADENOSINE DEHYDRATASE"/>
    <property type="match status" value="1"/>
</dbReference>
<name>A0ABU9B3Q4_9BURK</name>
<gene>
    <name evidence="2" type="ORF">AACH11_00230</name>
</gene>
<reference evidence="2 3" key="1">
    <citation type="submission" date="2024-04" db="EMBL/GenBank/DDBJ databases">
        <title>Novel species of the genus Ideonella isolated from streams.</title>
        <authorList>
            <person name="Lu H."/>
        </authorList>
    </citation>
    <scope>NUCLEOTIDE SEQUENCE [LARGE SCALE GENOMIC DNA]</scope>
    <source>
        <strain evidence="2 3">BYS139W</strain>
    </source>
</reference>
<proteinExistence type="predicted"/>
<comment type="caution">
    <text evidence="2">The sequence shown here is derived from an EMBL/GenBank/DDBJ whole genome shotgun (WGS) entry which is preliminary data.</text>
</comment>
<dbReference type="EMBL" id="JBBUTF010000001">
    <property type="protein sequence ID" value="MEK8024394.1"/>
    <property type="molecule type" value="Genomic_DNA"/>
</dbReference>
<evidence type="ECO:0000259" key="1">
    <source>
        <dbReference type="Pfam" id="PF00899"/>
    </source>
</evidence>
<dbReference type="GO" id="GO:0016779">
    <property type="term" value="F:nucleotidyltransferase activity"/>
    <property type="evidence" value="ECO:0007669"/>
    <property type="project" value="UniProtKB-KW"/>
</dbReference>
<dbReference type="CDD" id="cd01483">
    <property type="entry name" value="E1_enzyme_family"/>
    <property type="match status" value="1"/>
</dbReference>
<evidence type="ECO:0000313" key="3">
    <source>
        <dbReference type="Proteomes" id="UP001368500"/>
    </source>
</evidence>
<dbReference type="RefSeq" id="WP_341372181.1">
    <property type="nucleotide sequence ID" value="NZ_JBBUTF010000001.1"/>
</dbReference>
<dbReference type="Pfam" id="PF00899">
    <property type="entry name" value="ThiF"/>
    <property type="match status" value="1"/>
</dbReference>
<dbReference type="Proteomes" id="UP001368500">
    <property type="component" value="Unassembled WGS sequence"/>
</dbReference>
<protein>
    <submittedName>
        <fullName evidence="2">ThiF family adenylyltransferase</fullName>
    </submittedName>
</protein>
<feature type="domain" description="THIF-type NAD/FAD binding fold" evidence="1">
    <location>
        <begin position="16"/>
        <end position="265"/>
    </location>
</feature>